<feature type="compositionally biased region" description="Low complexity" evidence="1">
    <location>
        <begin position="335"/>
        <end position="344"/>
    </location>
</feature>
<protein>
    <recommendedName>
        <fullName evidence="5">DUF3300 domain-containing protein</fullName>
    </recommendedName>
</protein>
<dbReference type="AlphaFoldDB" id="A0A3P1B072"/>
<gene>
    <name evidence="3" type="ORF">EG242_08565</name>
</gene>
<proteinExistence type="predicted"/>
<keyword evidence="2" id="KW-0732">Signal</keyword>
<feature type="compositionally biased region" description="Low complexity" evidence="1">
    <location>
        <begin position="351"/>
        <end position="407"/>
    </location>
</feature>
<feature type="compositionally biased region" description="Polar residues" evidence="1">
    <location>
        <begin position="319"/>
        <end position="334"/>
    </location>
</feature>
<feature type="compositionally biased region" description="Basic and acidic residues" evidence="1">
    <location>
        <begin position="244"/>
        <end position="254"/>
    </location>
</feature>
<evidence type="ECO:0000256" key="2">
    <source>
        <dbReference type="SAM" id="SignalP"/>
    </source>
</evidence>
<dbReference type="OrthoDB" id="939585at2"/>
<accession>A0A3P1B072</accession>
<dbReference type="Proteomes" id="UP000268372">
    <property type="component" value="Unassembled WGS sequence"/>
</dbReference>
<dbReference type="RefSeq" id="WP_124899477.1">
    <property type="nucleotide sequence ID" value="NZ_RQTJ01000015.1"/>
</dbReference>
<dbReference type="EMBL" id="RQTJ01000015">
    <property type="protein sequence ID" value="RRA94719.1"/>
    <property type="molecule type" value="Genomic_DNA"/>
</dbReference>
<feature type="compositionally biased region" description="Polar residues" evidence="1">
    <location>
        <begin position="255"/>
        <end position="298"/>
    </location>
</feature>
<feature type="compositionally biased region" description="Polar residues" evidence="1">
    <location>
        <begin position="220"/>
        <end position="242"/>
    </location>
</feature>
<feature type="compositionally biased region" description="Gly residues" evidence="1">
    <location>
        <begin position="408"/>
        <end position="417"/>
    </location>
</feature>
<name>A0A3P1B072_9FLAO</name>
<evidence type="ECO:0000313" key="3">
    <source>
        <dbReference type="EMBL" id="RRA94719.1"/>
    </source>
</evidence>
<organism evidence="3 4">
    <name type="scientific">Paenimyroides viscosum</name>
    <dbReference type="NCBI Taxonomy" id="2488729"/>
    <lineage>
        <taxon>Bacteria</taxon>
        <taxon>Pseudomonadati</taxon>
        <taxon>Bacteroidota</taxon>
        <taxon>Flavobacteriia</taxon>
        <taxon>Flavobacteriales</taxon>
        <taxon>Flavobacteriaceae</taxon>
        <taxon>Paenimyroides</taxon>
    </lineage>
</organism>
<evidence type="ECO:0000256" key="1">
    <source>
        <dbReference type="SAM" id="MobiDB-lite"/>
    </source>
</evidence>
<comment type="caution">
    <text evidence="3">The sequence shown here is derived from an EMBL/GenBank/DDBJ whole genome shotgun (WGS) entry which is preliminary data.</text>
</comment>
<feature type="signal peptide" evidence="2">
    <location>
        <begin position="1"/>
        <end position="21"/>
    </location>
</feature>
<evidence type="ECO:0000313" key="4">
    <source>
        <dbReference type="Proteomes" id="UP000268372"/>
    </source>
</evidence>
<sequence>MKIFRFALIAIAMLTTSVGIAQNNRGNATVVAQNYDISDNLDLQAVASIFGESRDLEDFERRINDPSAQISNLDLNNDNYVDYLRVVEVGESDVRVIVIQAVLGQDQFQDVATIEMERQRNKTVHVQVVGNSYIYGPNYIYEPFYHTTPMFFDMFWLTTYRPYYSPWYWGYYPTYYSYWRPMPVFRYHSHIYSHINHRNRYSYTDNRRLVRADRMYSNVRGNSLERQNPNRSFASRNENVSNRRALETTRDNSRSRNNITEGNSRGVNRSENVSRVQNADSRTISSGRATTVNSGRQRVSSEEFSRNRSSNATLRSDRATIQNNNSRIRSGNSTISREAAPASSRIERSSRISSQPNRSFSQPSSSSSSSRSSAPSMSRSSSPSMSRSSAPSMSRSSGTSGGSSRSSSGGGMTRGGR</sequence>
<evidence type="ECO:0008006" key="5">
    <source>
        <dbReference type="Google" id="ProtNLM"/>
    </source>
</evidence>
<reference evidence="3 4" key="1">
    <citation type="submission" date="2018-11" db="EMBL/GenBank/DDBJ databases">
        <title>Flavobacterium sp. nov., YIM 102796 draft genome.</title>
        <authorList>
            <person name="Li G."/>
            <person name="Jiang Y."/>
        </authorList>
    </citation>
    <scope>NUCLEOTIDE SEQUENCE [LARGE SCALE GENOMIC DNA]</scope>
    <source>
        <strain evidence="3 4">YIM 102796</strain>
    </source>
</reference>
<feature type="region of interest" description="Disordered" evidence="1">
    <location>
        <begin position="220"/>
        <end position="417"/>
    </location>
</feature>
<keyword evidence="4" id="KW-1185">Reference proteome</keyword>
<feature type="chain" id="PRO_5018113389" description="DUF3300 domain-containing protein" evidence="2">
    <location>
        <begin position="22"/>
        <end position="417"/>
    </location>
</feature>